<dbReference type="Proteomes" id="UP000321907">
    <property type="component" value="Unassembled WGS sequence"/>
</dbReference>
<feature type="domain" description="TonB-dependent receptor plug" evidence="2">
    <location>
        <begin position="145"/>
        <end position="213"/>
    </location>
</feature>
<keyword evidence="1" id="KW-0732">Signal</keyword>
<dbReference type="PANTHER" id="PTHR40980:SF4">
    <property type="entry name" value="TONB-DEPENDENT RECEPTOR-LIKE BETA-BARREL DOMAIN-CONTAINING PROTEIN"/>
    <property type="match status" value="1"/>
</dbReference>
<dbReference type="Pfam" id="PF14905">
    <property type="entry name" value="OMP_b-brl_3"/>
    <property type="match status" value="1"/>
</dbReference>
<evidence type="ECO:0000256" key="1">
    <source>
        <dbReference type="SAM" id="SignalP"/>
    </source>
</evidence>
<dbReference type="InterPro" id="IPR012910">
    <property type="entry name" value="Plug_dom"/>
</dbReference>
<evidence type="ECO:0000313" key="5">
    <source>
        <dbReference type="Proteomes" id="UP000321907"/>
    </source>
</evidence>
<evidence type="ECO:0000259" key="3">
    <source>
        <dbReference type="Pfam" id="PF14905"/>
    </source>
</evidence>
<keyword evidence="5" id="KW-1185">Reference proteome</keyword>
<dbReference type="InterPro" id="IPR041700">
    <property type="entry name" value="OMP_b-brl_3"/>
</dbReference>
<gene>
    <name evidence="4" type="ORF">FUA23_14345</name>
</gene>
<evidence type="ECO:0000313" key="4">
    <source>
        <dbReference type="EMBL" id="TXF88462.1"/>
    </source>
</evidence>
<organism evidence="4 5">
    <name type="scientific">Neolewinella aurantiaca</name>
    <dbReference type="NCBI Taxonomy" id="2602767"/>
    <lineage>
        <taxon>Bacteria</taxon>
        <taxon>Pseudomonadati</taxon>
        <taxon>Bacteroidota</taxon>
        <taxon>Saprospiria</taxon>
        <taxon>Saprospirales</taxon>
        <taxon>Lewinellaceae</taxon>
        <taxon>Neolewinella</taxon>
    </lineage>
</organism>
<name>A0A5C7FM35_9BACT</name>
<dbReference type="SUPFAM" id="SSF56935">
    <property type="entry name" value="Porins"/>
    <property type="match status" value="1"/>
</dbReference>
<dbReference type="Gene3D" id="2.170.130.10">
    <property type="entry name" value="TonB-dependent receptor, plug domain"/>
    <property type="match status" value="1"/>
</dbReference>
<comment type="caution">
    <text evidence="4">The sequence shown here is derived from an EMBL/GenBank/DDBJ whole genome shotgun (WGS) entry which is preliminary data.</text>
</comment>
<accession>A0A5C7FM35</accession>
<dbReference type="SUPFAM" id="SSF49464">
    <property type="entry name" value="Carboxypeptidase regulatory domain-like"/>
    <property type="match status" value="1"/>
</dbReference>
<sequence length="794" mass="87933">MKYFTNNFLFLAAALFLTSQAFGQAIRLTGVLTDSDNSPVEIANVLLLNEGGDLVTGDFVYDGSYSIEAPGAGTYVLHFTAIGFADGSTPLDLPEGVDSYDVPTFGLEAAGVDIATVEVTALRKPLFENQAGKLIVNVGESQLAAGSSVQELLAKTPTVQAEEEGGVSVFGKGQAIVLLDGRRVTGNELTSLPADDIEKIEVISNPSARYEASGRAVINITSKKNRRQGTYFNLTSSQRFGRHWRSSNGVLASFRNSKVNLQGSYYYHPYKKDFTEEYEREQGEVALDQRIDRLRDQHRAHTYRASLDYNLGPESGIGLQYRGAARGQRDQVSNVNLISGAGDLTGIFNASNSGESSMRNSLTFNYWKNFGDDGKELRFIADVVDHNFDKSELFNESFRYTGSEDESRQRQSTNRSDVTVGTAQLDFTLPTTWGAGSLTTGVRAVSIESRSSLLFEEMIGSVMIEDDNLSNKYNYQENVGAGFTDWAGSFGKLKAQAGLRAEYTQTDGVSRGGNGTVIDRDYLNIFPSIGFTYPVAHQLDMNLKYGKRIDRPSFGDLDPFLFYIDSLSYSQGNPDLLPALSHNIDYSLIYRQFASFNVGYQETNNALFQYVEPIPDQEGGARLSMRNLDRVRTFSVGLTLPYQTKTWTTVNNFGMKWNEVSTTLNGEELEFNRPLWYAAFYNSVKIGKGLTVEATIQYNSSGQNGIFTFSPNLQTNAAISKKMLGDKLSLTLSANDFFNIDRNRTQVNIEGLDVSTESFYDAHWVQFAVKYRVGTNKSSKLDRSIGNENSNRIN</sequence>
<reference evidence="4 5" key="1">
    <citation type="submission" date="2019-08" db="EMBL/GenBank/DDBJ databases">
        <title>Lewinella sp. strain SSH13 Genome sequencing and assembly.</title>
        <authorList>
            <person name="Kim I."/>
        </authorList>
    </citation>
    <scope>NUCLEOTIDE SEQUENCE [LARGE SCALE GENOMIC DNA]</scope>
    <source>
        <strain evidence="4 5">SSH13</strain>
    </source>
</reference>
<dbReference type="InterPro" id="IPR037066">
    <property type="entry name" value="Plug_dom_sf"/>
</dbReference>
<feature type="chain" id="PRO_5022948969" evidence="1">
    <location>
        <begin position="24"/>
        <end position="794"/>
    </location>
</feature>
<dbReference type="EMBL" id="VOXD01000022">
    <property type="protein sequence ID" value="TXF88462.1"/>
    <property type="molecule type" value="Genomic_DNA"/>
</dbReference>
<dbReference type="RefSeq" id="WP_147931444.1">
    <property type="nucleotide sequence ID" value="NZ_VOXD01000022.1"/>
</dbReference>
<proteinExistence type="predicted"/>
<dbReference type="InterPro" id="IPR008969">
    <property type="entry name" value="CarboxyPept-like_regulatory"/>
</dbReference>
<dbReference type="AlphaFoldDB" id="A0A5C7FM35"/>
<dbReference type="Pfam" id="PF07715">
    <property type="entry name" value="Plug"/>
    <property type="match status" value="1"/>
</dbReference>
<protein>
    <submittedName>
        <fullName evidence="4">Outer membrane beta-barrel protein</fullName>
    </submittedName>
</protein>
<dbReference type="OrthoDB" id="8764943at2"/>
<dbReference type="PANTHER" id="PTHR40980">
    <property type="entry name" value="PLUG DOMAIN-CONTAINING PROTEIN"/>
    <property type="match status" value="1"/>
</dbReference>
<feature type="signal peptide" evidence="1">
    <location>
        <begin position="1"/>
        <end position="23"/>
    </location>
</feature>
<feature type="domain" description="Outer membrane protein beta-barrel" evidence="3">
    <location>
        <begin position="368"/>
        <end position="771"/>
    </location>
</feature>
<evidence type="ECO:0000259" key="2">
    <source>
        <dbReference type="Pfam" id="PF07715"/>
    </source>
</evidence>